<proteinExistence type="predicted"/>
<dbReference type="EMBL" id="JNBR01000041">
    <property type="protein sequence ID" value="OQR99784.1"/>
    <property type="molecule type" value="Genomic_DNA"/>
</dbReference>
<keyword evidence="3" id="KW-1185">Reference proteome</keyword>
<sequence>MAPKAKAEPLKTEPALRMGPWTPEEVAYTQRLSSDFQLGLLEDVRQGMSLRQWLSQMLHCSPMRISKKFEVEPSLRARCNYLVNWQRIKSLTPHEVYARKKELETLERNFKKSTESQDYVRLMQSMRTCYEKYRKGPKAAKAAGARASKRLRKEASTPPTRKKHPRRAAAAEPDYEEPPSSVASPAASPVTSSTLSPPQLPSPVATLPMTPAHAFPPSKQPPARRTLADRAEVSAVFQEYLHLMHLLHTSGMDVKESLVQLQLRTERLSMEQGMTPLTVGVLNAIRAGICIAEAMAPLPLASEESLNDSSAIETLLCLSRAFPS</sequence>
<dbReference type="Proteomes" id="UP000243579">
    <property type="component" value="Unassembled WGS sequence"/>
</dbReference>
<dbReference type="AlphaFoldDB" id="A0A1V9ZP64"/>
<evidence type="ECO:0000313" key="3">
    <source>
        <dbReference type="Proteomes" id="UP000243579"/>
    </source>
</evidence>
<protein>
    <submittedName>
        <fullName evidence="2">Uncharacterized protein</fullName>
    </submittedName>
</protein>
<accession>A0A1V9ZP64</accession>
<comment type="caution">
    <text evidence="2">The sequence shown here is derived from an EMBL/GenBank/DDBJ whole genome shotgun (WGS) entry which is preliminary data.</text>
</comment>
<evidence type="ECO:0000313" key="2">
    <source>
        <dbReference type="EMBL" id="OQR99784.1"/>
    </source>
</evidence>
<dbReference type="PANTHER" id="PTHR35213">
    <property type="entry name" value="RING-TYPE DOMAIN-CONTAINING PROTEIN-RELATED"/>
    <property type="match status" value="1"/>
</dbReference>
<dbReference type="OrthoDB" id="206902at2759"/>
<gene>
    <name evidence="2" type="ORF">ACHHYP_04426</name>
</gene>
<feature type="region of interest" description="Disordered" evidence="1">
    <location>
        <begin position="134"/>
        <end position="223"/>
    </location>
</feature>
<organism evidence="2 3">
    <name type="scientific">Achlya hypogyna</name>
    <name type="common">Oomycete</name>
    <name type="synonym">Protoachlya hypogyna</name>
    <dbReference type="NCBI Taxonomy" id="1202772"/>
    <lineage>
        <taxon>Eukaryota</taxon>
        <taxon>Sar</taxon>
        <taxon>Stramenopiles</taxon>
        <taxon>Oomycota</taxon>
        <taxon>Saprolegniomycetes</taxon>
        <taxon>Saprolegniales</taxon>
        <taxon>Achlyaceae</taxon>
        <taxon>Achlya</taxon>
    </lineage>
</organism>
<feature type="compositionally biased region" description="Low complexity" evidence="1">
    <location>
        <begin position="168"/>
        <end position="197"/>
    </location>
</feature>
<evidence type="ECO:0000256" key="1">
    <source>
        <dbReference type="SAM" id="MobiDB-lite"/>
    </source>
</evidence>
<name>A0A1V9ZP64_ACHHY</name>
<reference evidence="2 3" key="1">
    <citation type="journal article" date="2014" name="Genome Biol. Evol.">
        <title>The secreted proteins of Achlya hypogyna and Thraustotheca clavata identify the ancestral oomycete secretome and reveal gene acquisitions by horizontal gene transfer.</title>
        <authorList>
            <person name="Misner I."/>
            <person name="Blouin N."/>
            <person name="Leonard G."/>
            <person name="Richards T.A."/>
            <person name="Lane C.E."/>
        </authorList>
    </citation>
    <scope>NUCLEOTIDE SEQUENCE [LARGE SCALE GENOMIC DNA]</scope>
    <source>
        <strain evidence="2 3">ATCC 48635</strain>
    </source>
</reference>